<evidence type="ECO:0000313" key="4">
    <source>
        <dbReference type="EMBL" id="TDR43249.1"/>
    </source>
</evidence>
<dbReference type="Proteomes" id="UP000295293">
    <property type="component" value="Unassembled WGS sequence"/>
</dbReference>
<evidence type="ECO:0000256" key="2">
    <source>
        <dbReference type="SAM" id="SignalP"/>
    </source>
</evidence>
<dbReference type="Gene3D" id="1.20.58.2200">
    <property type="match status" value="1"/>
</dbReference>
<keyword evidence="2" id="KW-0732">Signal</keyword>
<feature type="compositionally biased region" description="Low complexity" evidence="1">
    <location>
        <begin position="148"/>
        <end position="193"/>
    </location>
</feature>
<feature type="region of interest" description="Disordered" evidence="1">
    <location>
        <begin position="399"/>
        <end position="446"/>
    </location>
</feature>
<dbReference type="InterPro" id="IPR038440">
    <property type="entry name" value="FimV_C_sf"/>
</dbReference>
<dbReference type="AlphaFoldDB" id="A0A4V3DM80"/>
<feature type="compositionally biased region" description="Pro residues" evidence="1">
    <location>
        <begin position="560"/>
        <end position="570"/>
    </location>
</feature>
<feature type="compositionally biased region" description="Low complexity" evidence="1">
    <location>
        <begin position="458"/>
        <end position="559"/>
    </location>
</feature>
<feature type="domain" description="FimV N-terminal" evidence="3">
    <location>
        <begin position="23"/>
        <end position="129"/>
    </location>
</feature>
<sequence>MNGSLKLTLAVALALSSTNALALGLGMIQVKSGLNEPLVAEIPVTGGPDETAGVSVALAAAADFERVGLSRSRIAVPLEFTVATGAKGNAVIKVTTKEAVRDPFLDFLIEVNWSKGKLLREYTVLLDPPTMAPAIKGSRASTVPVKDATSPTASAPLPAAASKPAKPPRSSAASTASTPSTPSAPAAPRSSAAGEYGPVAQGETLWEVAASTRPDDSVSLNQVMVSLLRANPNAFYKDNINSLKRGAILRVPSADEIRAAGSAAAAAAEVRSQNDAARGGGAAPTLVADTGSKPASSSSSASAAAPSKPASDRLELVPPKTAKNSTASAEKPGSGGSGDATVRAELARTKEALTSREQEAGELKSRVRELEDLKSKNDKLLSLKDSELAALQQKLKELQDKAAKPGTSTPIAATPTPPASTAATSTPAASTPATATSSTAAAKPGELTKEEIWGAAAGSKTAPTASATAPASSATPPAATPGSSTTSPATSGTTLPATTAPASSTTPAASTSTTPAAATSTPPATTSPSPGETIVATPPGSTTPTTPAPASTAPAVPTTTPAPPATPPAKPATSTTAAAKPSTPAKVQPLETAQPWYSNPTYWMYGLGGLAVLGGLGFLLSRLGKKKAPAAAAGGAAFTDATSPLQDEEDALLDRLAQYPDDTSAHLELTSLYYSQGDADKFEAAAQAMYAHIYDTNMPEWQNVQAMGRELVPSNPLFADAVATSAPAFGSQLSPEPMRFDGFDDSFGAPPPAATPPHEDDAFDFDLAAPGSKATVPPPSAVHDDFSFDLTPPAPAPSNYQTQVQPLPPMPDLSPPSRLDDDLIAADDAIGTKLDLAKAYLDMGDPDGARSMLEEVLLEGSEGQKGEARKLLAEIR</sequence>
<feature type="chain" id="PRO_5020514213" evidence="2">
    <location>
        <begin position="23"/>
        <end position="876"/>
    </location>
</feature>
<evidence type="ECO:0000256" key="1">
    <source>
        <dbReference type="SAM" id="MobiDB-lite"/>
    </source>
</evidence>
<protein>
    <submittedName>
        <fullName evidence="4">FimV-like protein</fullName>
    </submittedName>
</protein>
<dbReference type="InterPro" id="IPR020012">
    <property type="entry name" value="LysM_FimV"/>
</dbReference>
<reference evidence="4 5" key="1">
    <citation type="submission" date="2019-03" db="EMBL/GenBank/DDBJ databases">
        <title>Genomic Encyclopedia of Type Strains, Phase IV (KMG-IV): sequencing the most valuable type-strain genomes for metagenomic binning, comparative biology and taxonomic classification.</title>
        <authorList>
            <person name="Goeker M."/>
        </authorList>
    </citation>
    <scope>NUCLEOTIDE SEQUENCE [LARGE SCALE GENOMIC DNA]</scope>
    <source>
        <strain evidence="4 5">DSM 21667</strain>
    </source>
</reference>
<feature type="signal peptide" evidence="2">
    <location>
        <begin position="1"/>
        <end position="22"/>
    </location>
</feature>
<gene>
    <name evidence="4" type="ORF">DFR29_107262</name>
</gene>
<organism evidence="4 5">
    <name type="scientific">Tahibacter aquaticus</name>
    <dbReference type="NCBI Taxonomy" id="520092"/>
    <lineage>
        <taxon>Bacteria</taxon>
        <taxon>Pseudomonadati</taxon>
        <taxon>Pseudomonadota</taxon>
        <taxon>Gammaproteobacteria</taxon>
        <taxon>Lysobacterales</taxon>
        <taxon>Rhodanobacteraceae</taxon>
        <taxon>Tahibacter</taxon>
    </lineage>
</organism>
<proteinExistence type="predicted"/>
<dbReference type="OrthoDB" id="5298707at2"/>
<evidence type="ECO:0000313" key="5">
    <source>
        <dbReference type="Proteomes" id="UP000295293"/>
    </source>
</evidence>
<name>A0A4V3DM80_9GAMM</name>
<keyword evidence="5" id="KW-1185">Reference proteome</keyword>
<dbReference type="RefSeq" id="WP_133819154.1">
    <property type="nucleotide sequence ID" value="NZ_SNZH01000007.1"/>
</dbReference>
<accession>A0A4V3DM80</accession>
<comment type="caution">
    <text evidence="4">The sequence shown here is derived from an EMBL/GenBank/DDBJ whole genome shotgun (WGS) entry which is preliminary data.</text>
</comment>
<dbReference type="NCBIfam" id="TIGR03505">
    <property type="entry name" value="FimV_core"/>
    <property type="match status" value="1"/>
</dbReference>
<dbReference type="InterPro" id="IPR057840">
    <property type="entry name" value="FimV_N"/>
</dbReference>
<dbReference type="InterPro" id="IPR020011">
    <property type="entry name" value="FimV_C"/>
</dbReference>
<feature type="compositionally biased region" description="Low complexity" evidence="1">
    <location>
        <begin position="407"/>
        <end position="442"/>
    </location>
</feature>
<dbReference type="NCBIfam" id="TIGR03504">
    <property type="entry name" value="FimV_Cterm"/>
    <property type="match status" value="1"/>
</dbReference>
<feature type="compositionally biased region" description="Low complexity" evidence="1">
    <location>
        <begin position="571"/>
        <end position="586"/>
    </location>
</feature>
<dbReference type="EMBL" id="SNZH01000007">
    <property type="protein sequence ID" value="TDR43249.1"/>
    <property type="molecule type" value="Genomic_DNA"/>
</dbReference>
<feature type="region of interest" description="Disordered" evidence="1">
    <location>
        <begin position="788"/>
        <end position="814"/>
    </location>
</feature>
<feature type="region of interest" description="Disordered" evidence="1">
    <location>
        <begin position="271"/>
        <end position="340"/>
    </location>
</feature>
<feature type="region of interest" description="Disordered" evidence="1">
    <location>
        <begin position="133"/>
        <end position="196"/>
    </location>
</feature>
<feature type="region of interest" description="Disordered" evidence="1">
    <location>
        <begin position="458"/>
        <end position="587"/>
    </location>
</feature>
<evidence type="ECO:0000259" key="3">
    <source>
        <dbReference type="Pfam" id="PF25800"/>
    </source>
</evidence>
<feature type="compositionally biased region" description="Low complexity" evidence="1">
    <location>
        <begin position="292"/>
        <end position="309"/>
    </location>
</feature>
<dbReference type="Pfam" id="PF25800">
    <property type="entry name" value="FimV_N"/>
    <property type="match status" value="1"/>
</dbReference>